<dbReference type="EMBL" id="QMIF01000006">
    <property type="protein sequence ID" value="TVM33835.1"/>
    <property type="molecule type" value="Genomic_DNA"/>
</dbReference>
<comment type="caution">
    <text evidence="7">The sequence shown here is derived from an EMBL/GenBank/DDBJ whole genome shotgun (WGS) entry which is preliminary data.</text>
</comment>
<keyword evidence="2" id="KW-0949">S-adenosyl-L-methionine</keyword>
<dbReference type="InterPro" id="IPR054698">
    <property type="entry name" value="rSAM_Se_TrsS"/>
</dbReference>
<dbReference type="CDD" id="cd01335">
    <property type="entry name" value="Radical_SAM"/>
    <property type="match status" value="1"/>
</dbReference>
<dbReference type="InterPro" id="IPR013785">
    <property type="entry name" value="Aldolase_TIM"/>
</dbReference>
<evidence type="ECO:0000256" key="1">
    <source>
        <dbReference type="ARBA" id="ARBA00001966"/>
    </source>
</evidence>
<evidence type="ECO:0000313" key="8">
    <source>
        <dbReference type="Proteomes" id="UP000434052"/>
    </source>
</evidence>
<dbReference type="Pfam" id="PF04055">
    <property type="entry name" value="Radical_SAM"/>
    <property type="match status" value="1"/>
</dbReference>
<dbReference type="RefSeq" id="WP_144305500.1">
    <property type="nucleotide sequence ID" value="NZ_QMIF01000006.1"/>
</dbReference>
<name>A0A6P1ZGS7_9BACT</name>
<dbReference type="InterPro" id="IPR006638">
    <property type="entry name" value="Elp3/MiaA/NifB-like_rSAM"/>
</dbReference>
<reference evidence="7 8" key="1">
    <citation type="submission" date="2018-06" db="EMBL/GenBank/DDBJ databases">
        <title>Complete genome of Desulfovibrio marinus P48SEP.</title>
        <authorList>
            <person name="Crispim J.S."/>
            <person name="Vidigal P.M.P."/>
            <person name="Silva L.C.F."/>
            <person name="Araujo L.C."/>
            <person name="Laguardia C.N."/>
            <person name="Dias R.S."/>
            <person name="Sousa M.P."/>
            <person name="Paula S.O."/>
            <person name="Silva C."/>
        </authorList>
    </citation>
    <scope>NUCLEOTIDE SEQUENCE [LARGE SCALE GENOMIC DNA]</scope>
    <source>
        <strain evidence="7 8">P48SEP</strain>
    </source>
</reference>
<dbReference type="SFLD" id="SFLDG01100">
    <property type="entry name" value="methyltransferase_(Class_D)"/>
    <property type="match status" value="1"/>
</dbReference>
<dbReference type="GO" id="GO:0046872">
    <property type="term" value="F:metal ion binding"/>
    <property type="evidence" value="ECO:0007669"/>
    <property type="project" value="UniProtKB-KW"/>
</dbReference>
<accession>A0A6P1ZGS7</accession>
<keyword evidence="5" id="KW-0411">Iron-sulfur</keyword>
<dbReference type="SUPFAM" id="SSF102114">
    <property type="entry name" value="Radical SAM enzymes"/>
    <property type="match status" value="1"/>
</dbReference>
<dbReference type="AlphaFoldDB" id="A0A6P1ZGS7"/>
<proteinExistence type="predicted"/>
<evidence type="ECO:0000256" key="3">
    <source>
        <dbReference type="ARBA" id="ARBA00022723"/>
    </source>
</evidence>
<dbReference type="NCBIfam" id="NF045646">
    <property type="entry name" value="rSAM_Se_TrsS"/>
    <property type="match status" value="1"/>
</dbReference>
<protein>
    <submittedName>
        <fullName evidence="7">Radical SAM protein</fullName>
    </submittedName>
</protein>
<evidence type="ECO:0000313" key="7">
    <source>
        <dbReference type="EMBL" id="TVM33835.1"/>
    </source>
</evidence>
<organism evidence="7 8">
    <name type="scientific">Oceanidesulfovibrio marinus</name>
    <dbReference type="NCBI Taxonomy" id="370038"/>
    <lineage>
        <taxon>Bacteria</taxon>
        <taxon>Pseudomonadati</taxon>
        <taxon>Thermodesulfobacteriota</taxon>
        <taxon>Desulfovibrionia</taxon>
        <taxon>Desulfovibrionales</taxon>
        <taxon>Desulfovibrionaceae</taxon>
        <taxon>Oceanidesulfovibrio</taxon>
    </lineage>
</organism>
<dbReference type="SFLD" id="SFLDG01067">
    <property type="entry name" value="SPASM/twitch_domain_containing"/>
    <property type="match status" value="1"/>
</dbReference>
<evidence type="ECO:0000256" key="2">
    <source>
        <dbReference type="ARBA" id="ARBA00022691"/>
    </source>
</evidence>
<dbReference type="InterPro" id="IPR007197">
    <property type="entry name" value="rSAM"/>
</dbReference>
<dbReference type="InterPro" id="IPR034474">
    <property type="entry name" value="Methyltransferase_Class_D"/>
</dbReference>
<dbReference type="PANTHER" id="PTHR43306:SF1">
    <property type="entry name" value="7,8-DIHYDRO-6-HYDROXYMETHYLPTERIN DIMETHYLTRANSFERASE"/>
    <property type="match status" value="1"/>
</dbReference>
<dbReference type="Proteomes" id="UP000434052">
    <property type="component" value="Unassembled WGS sequence"/>
</dbReference>
<dbReference type="PROSITE" id="PS51918">
    <property type="entry name" value="RADICAL_SAM"/>
    <property type="match status" value="1"/>
</dbReference>
<dbReference type="Gene3D" id="3.20.20.70">
    <property type="entry name" value="Aldolase class I"/>
    <property type="match status" value="1"/>
</dbReference>
<keyword evidence="3" id="KW-0479">Metal-binding</keyword>
<sequence>MKAANPGTREEDFVEEPFTQVLSQTRSLCPQCLRPITAHRVREGDDVYLVKECPEHGTSRAVIWRGGPALETWTRPKTPSTPKVPATTRDKGCPFDCGLCPEHGQHTCSALLELTSRCDLGCPICFADSDVRSPDADPDMATIAGWLDSVERASGMCNIQLSGGEPAVRDDLPEIVSMAKSRGFPLVLLNTNGLRLARDEAYLNALAEAGLDSLYLQFDGVSDGVYESIRGRALLRQKERAVERAAAHGLGIVLVATVVPGVNDRELGDLLRWAIQAGPAVRGVHFQPISYFGRYPHPPADADRITLPEIMRGLESQSDGLVRAADFIPPGCEHSQCSFHATYFRNPDGSLRLLRDNGQCCSPKPGPIVAADGARAATSFTARQWKAPECDCSSNAGEPLGDFDAFLAQARRSAFTVSAMAFQDAWTLDLERVQGCCIHCVAPDGRLVPFCAYNLTAADGRSIHRNAHARS</sequence>
<keyword evidence="4" id="KW-0408">Iron</keyword>
<feature type="domain" description="Radical SAM core" evidence="6">
    <location>
        <begin position="104"/>
        <end position="323"/>
    </location>
</feature>
<dbReference type="SMART" id="SM00729">
    <property type="entry name" value="Elp3"/>
    <property type="match status" value="1"/>
</dbReference>
<dbReference type="InterPro" id="IPR056488">
    <property type="entry name" value="Zn_ribbon_HMPTM"/>
</dbReference>
<dbReference type="GO" id="GO:0051536">
    <property type="term" value="F:iron-sulfur cluster binding"/>
    <property type="evidence" value="ECO:0007669"/>
    <property type="project" value="UniProtKB-KW"/>
</dbReference>
<comment type="cofactor">
    <cofactor evidence="1">
        <name>[4Fe-4S] cluster</name>
        <dbReference type="ChEBI" id="CHEBI:49883"/>
    </cofactor>
</comment>
<dbReference type="OrthoDB" id="9782387at2"/>
<evidence type="ECO:0000259" key="6">
    <source>
        <dbReference type="PROSITE" id="PS51918"/>
    </source>
</evidence>
<dbReference type="InterPro" id="IPR058240">
    <property type="entry name" value="rSAM_sf"/>
</dbReference>
<dbReference type="Pfam" id="PF23545">
    <property type="entry name" value="Zn_ribbon_HMPTM"/>
    <property type="match status" value="1"/>
</dbReference>
<dbReference type="GO" id="GO:0003824">
    <property type="term" value="F:catalytic activity"/>
    <property type="evidence" value="ECO:0007669"/>
    <property type="project" value="InterPro"/>
</dbReference>
<evidence type="ECO:0000256" key="4">
    <source>
        <dbReference type="ARBA" id="ARBA00023004"/>
    </source>
</evidence>
<evidence type="ECO:0000256" key="5">
    <source>
        <dbReference type="ARBA" id="ARBA00023014"/>
    </source>
</evidence>
<dbReference type="PANTHER" id="PTHR43306">
    <property type="entry name" value="7,8-DIHYDRO-6-HYDROXYMETHYLPTERIN DIMETHYLTRANSFERASE"/>
    <property type="match status" value="1"/>
</dbReference>
<dbReference type="SFLD" id="SFLDS00029">
    <property type="entry name" value="Radical_SAM"/>
    <property type="match status" value="1"/>
</dbReference>
<gene>
    <name evidence="7" type="ORF">DQK91_11375</name>
</gene>